<keyword evidence="2" id="KW-1185">Reference proteome</keyword>
<organism evidence="1 2">
    <name type="scientific">Algoriphagus faecimaris</name>
    <dbReference type="NCBI Taxonomy" id="686796"/>
    <lineage>
        <taxon>Bacteria</taxon>
        <taxon>Pseudomonadati</taxon>
        <taxon>Bacteroidota</taxon>
        <taxon>Cytophagia</taxon>
        <taxon>Cytophagales</taxon>
        <taxon>Cyclobacteriaceae</taxon>
        <taxon>Algoriphagus</taxon>
    </lineage>
</organism>
<dbReference type="Proteomes" id="UP000199060">
    <property type="component" value="Unassembled WGS sequence"/>
</dbReference>
<protein>
    <submittedName>
        <fullName evidence="1">Uncharacterized protein</fullName>
    </submittedName>
</protein>
<evidence type="ECO:0000313" key="1">
    <source>
        <dbReference type="EMBL" id="SDD72209.1"/>
    </source>
</evidence>
<evidence type="ECO:0000313" key="2">
    <source>
        <dbReference type="Proteomes" id="UP000199060"/>
    </source>
</evidence>
<dbReference type="EMBL" id="FNAC01000050">
    <property type="protein sequence ID" value="SDD72209.1"/>
    <property type="molecule type" value="Genomic_DNA"/>
</dbReference>
<sequence>MYIRFLTSKKIERPKTRLEVQFQGTSVFRHRSSNLISKGNKATGVITDNHVIFCRKKSLDFNSILWID</sequence>
<gene>
    <name evidence="1" type="ORF">SAMN04488104_105026</name>
</gene>
<proteinExistence type="predicted"/>
<dbReference type="AlphaFoldDB" id="A0A1G6X2B6"/>
<accession>A0A1G6X2B6</accession>
<reference evidence="2" key="1">
    <citation type="submission" date="2016-10" db="EMBL/GenBank/DDBJ databases">
        <authorList>
            <person name="Varghese N."/>
            <person name="Submissions S."/>
        </authorList>
    </citation>
    <scope>NUCLEOTIDE SEQUENCE [LARGE SCALE GENOMIC DNA]</scope>
    <source>
        <strain evidence="2">DSM 23095</strain>
    </source>
</reference>
<name>A0A1G6X2B6_9BACT</name>